<sequence length="133" mass="15189">MISSLLLLLCVILPVVNCLCSFNCSNSLSYLCISDTINSPHLEKVLREQIKHRFAVCHFDVDTGISYKVNLDSSATQLSRHDSAVTESVFLEKDCIEPLRYWDNTASWVSFVFVKLYIAFVLLCQCLEHYECI</sequence>
<feature type="chain" id="PRO_5001488834" evidence="1">
    <location>
        <begin position="19"/>
        <end position="133"/>
    </location>
</feature>
<reference evidence="3" key="1">
    <citation type="journal article" date="2015" name="Nat. Genet.">
        <title>The genome and transcriptome of the zoonotic hookworm Ancylostoma ceylanicum identify infection-specific gene families.</title>
        <authorList>
            <person name="Schwarz E.M."/>
            <person name="Hu Y."/>
            <person name="Antoshechkin I."/>
            <person name="Miller M.M."/>
            <person name="Sternberg P.W."/>
            <person name="Aroian R.V."/>
        </authorList>
    </citation>
    <scope>NUCLEOTIDE SEQUENCE</scope>
    <source>
        <strain evidence="3">HY135</strain>
    </source>
</reference>
<comment type="caution">
    <text evidence="2">The sequence shown here is derived from an EMBL/GenBank/DDBJ whole genome shotgun (WGS) entry which is preliminary data.</text>
</comment>
<name>A0A016S1A7_9BILA</name>
<feature type="signal peptide" evidence="1">
    <location>
        <begin position="1"/>
        <end position="18"/>
    </location>
</feature>
<keyword evidence="1" id="KW-0732">Signal</keyword>
<accession>A0A016S1A7</accession>
<dbReference type="Proteomes" id="UP000024635">
    <property type="component" value="Unassembled WGS sequence"/>
</dbReference>
<evidence type="ECO:0000313" key="3">
    <source>
        <dbReference type="Proteomes" id="UP000024635"/>
    </source>
</evidence>
<evidence type="ECO:0000313" key="2">
    <source>
        <dbReference type="EMBL" id="EYB84435.1"/>
    </source>
</evidence>
<dbReference type="AlphaFoldDB" id="A0A016S1A7"/>
<organism evidence="2 3">
    <name type="scientific">Ancylostoma ceylanicum</name>
    <dbReference type="NCBI Taxonomy" id="53326"/>
    <lineage>
        <taxon>Eukaryota</taxon>
        <taxon>Metazoa</taxon>
        <taxon>Ecdysozoa</taxon>
        <taxon>Nematoda</taxon>
        <taxon>Chromadorea</taxon>
        <taxon>Rhabditida</taxon>
        <taxon>Rhabditina</taxon>
        <taxon>Rhabditomorpha</taxon>
        <taxon>Strongyloidea</taxon>
        <taxon>Ancylostomatidae</taxon>
        <taxon>Ancylostomatinae</taxon>
        <taxon>Ancylostoma</taxon>
    </lineage>
</organism>
<protein>
    <submittedName>
        <fullName evidence="2">Uncharacterized protein</fullName>
    </submittedName>
</protein>
<evidence type="ECO:0000256" key="1">
    <source>
        <dbReference type="SAM" id="SignalP"/>
    </source>
</evidence>
<gene>
    <name evidence="2" type="primary">Acey_s0316.g2284</name>
    <name evidence="2" type="ORF">Y032_0316g2284</name>
</gene>
<proteinExistence type="predicted"/>
<dbReference type="EMBL" id="JARK01001652">
    <property type="protein sequence ID" value="EYB84435.1"/>
    <property type="molecule type" value="Genomic_DNA"/>
</dbReference>
<keyword evidence="3" id="KW-1185">Reference proteome</keyword>